<keyword evidence="1" id="KW-0812">Transmembrane</keyword>
<dbReference type="EMBL" id="LT629758">
    <property type="protein sequence ID" value="SDS94927.1"/>
    <property type="molecule type" value="Genomic_DNA"/>
</dbReference>
<keyword evidence="3" id="KW-1185">Reference proteome</keyword>
<dbReference type="OrthoDB" id="4990523at2"/>
<accession>A0A1H1WCF9</accession>
<organism evidence="2 3">
    <name type="scientific">Actinoplanes derwentensis</name>
    <dbReference type="NCBI Taxonomy" id="113562"/>
    <lineage>
        <taxon>Bacteria</taxon>
        <taxon>Bacillati</taxon>
        <taxon>Actinomycetota</taxon>
        <taxon>Actinomycetes</taxon>
        <taxon>Micromonosporales</taxon>
        <taxon>Micromonosporaceae</taxon>
        <taxon>Actinoplanes</taxon>
    </lineage>
</organism>
<keyword evidence="1" id="KW-0472">Membrane</keyword>
<sequence>MSQTSTPTRKTVGPLLRRAAEMERVAWRSLYLWLRRRPPVSDPGDAPFAYVGVIKPILGVFIVLSAIEIPIFDTVVAHVVPWRPARWIVLGLGVWGLLWMFGFLATMTVHPHIVGDRGIRVRHGANIDLTIPWDEVASVSKRYRSVPTNKSVQFDNDGEHRVLNVAVGKQTSIDVRLRSPLTFDLPTGTSEPVDEVRLYADGFPRGRRATATV</sequence>
<evidence type="ECO:0000313" key="3">
    <source>
        <dbReference type="Proteomes" id="UP000198688"/>
    </source>
</evidence>
<dbReference type="AlphaFoldDB" id="A0A1H1WCF9"/>
<gene>
    <name evidence="2" type="ORF">SAMN04489716_2062</name>
</gene>
<feature type="transmembrane region" description="Helical" evidence="1">
    <location>
        <begin position="46"/>
        <end position="67"/>
    </location>
</feature>
<dbReference type="STRING" id="113562.SAMN04489716_2062"/>
<protein>
    <recommendedName>
        <fullName evidence="4">PH domain-containing protein</fullName>
    </recommendedName>
</protein>
<name>A0A1H1WCF9_9ACTN</name>
<keyword evidence="1" id="KW-1133">Transmembrane helix</keyword>
<evidence type="ECO:0008006" key="4">
    <source>
        <dbReference type="Google" id="ProtNLM"/>
    </source>
</evidence>
<proteinExistence type="predicted"/>
<dbReference type="Proteomes" id="UP000198688">
    <property type="component" value="Chromosome I"/>
</dbReference>
<feature type="transmembrane region" description="Helical" evidence="1">
    <location>
        <begin position="87"/>
        <end position="110"/>
    </location>
</feature>
<evidence type="ECO:0000256" key="1">
    <source>
        <dbReference type="SAM" id="Phobius"/>
    </source>
</evidence>
<reference evidence="2" key="1">
    <citation type="submission" date="2016-10" db="EMBL/GenBank/DDBJ databases">
        <authorList>
            <person name="de Groot N.N."/>
        </authorList>
    </citation>
    <scope>NUCLEOTIDE SEQUENCE [LARGE SCALE GENOMIC DNA]</scope>
    <source>
        <strain evidence="2">DSM 43941</strain>
    </source>
</reference>
<dbReference type="RefSeq" id="WP_092543720.1">
    <property type="nucleotide sequence ID" value="NZ_BOMJ01000044.1"/>
</dbReference>
<evidence type="ECO:0000313" key="2">
    <source>
        <dbReference type="EMBL" id="SDS94927.1"/>
    </source>
</evidence>